<dbReference type="Proteomes" id="UP001432173">
    <property type="component" value="Segment"/>
</dbReference>
<evidence type="ECO:0000313" key="1">
    <source>
        <dbReference type="EMBL" id="WRW34519.1"/>
    </source>
</evidence>
<dbReference type="InterPro" id="IPR036397">
    <property type="entry name" value="RNaseH_sf"/>
</dbReference>
<dbReference type="EMBL" id="PP034389">
    <property type="protein sequence ID" value="WRW34519.1"/>
    <property type="molecule type" value="Genomic_DNA"/>
</dbReference>
<sequence>MVSDKKKDTIERIDRHISDIISKIDNYNPNVICKEEPFVGRSATAQNVLYSHAILEYYLYNNNSEAIDIHNATLKAYCKKYLINKCFYTKEELKQFNKKEIVAEFLKAYFSSDMPEIYTERGKLLDDVADAIALNVYYYENIYKG</sequence>
<reference evidence="1" key="1">
    <citation type="submission" date="2023-12" db="EMBL/GenBank/DDBJ databases">
        <title>Isolation and Characterisation of Novel Lytic Bacteriophages for therapeutic applications in Prosthetic Joint Infections.</title>
        <authorList>
            <person name="Burton N."/>
            <person name="Melo L.D.R."/>
            <person name="Pearce B."/>
            <person name="Tadesse M.D."/>
            <person name="Vryonis E."/>
            <person name="Sagona A."/>
        </authorList>
    </citation>
    <scope>NUCLEOTIDE SEQUENCE</scope>
</reference>
<name>A0AAX4J6K3_9CAUD</name>
<proteinExistence type="predicted"/>
<accession>A0AAX4J6K3</accession>
<evidence type="ECO:0000313" key="2">
    <source>
        <dbReference type="Proteomes" id="UP001432173"/>
    </source>
</evidence>
<dbReference type="Gene3D" id="3.30.420.10">
    <property type="entry name" value="Ribonuclease H-like superfamily/Ribonuclease H"/>
    <property type="match status" value="1"/>
</dbReference>
<protein>
    <submittedName>
        <fullName evidence="1">Holliday junction resolvase</fullName>
    </submittedName>
</protein>
<gene>
    <name evidence="1" type="ORF">CF9_0080</name>
</gene>
<organism evidence="1 2">
    <name type="scientific">Staphylococcus phage CF9</name>
    <dbReference type="NCBI Taxonomy" id="3113741"/>
    <lineage>
        <taxon>Viruses</taxon>
        <taxon>Duplodnaviria</taxon>
        <taxon>Heunggongvirae</taxon>
        <taxon>Uroviricota</taxon>
        <taxon>Caudoviricetes</taxon>
        <taxon>Sextaecvirus</taxon>
    </lineage>
</organism>
<dbReference type="GO" id="GO:0003676">
    <property type="term" value="F:nucleic acid binding"/>
    <property type="evidence" value="ECO:0007669"/>
    <property type="project" value="InterPro"/>
</dbReference>